<dbReference type="Proteomes" id="UP000287651">
    <property type="component" value="Unassembled WGS sequence"/>
</dbReference>
<protein>
    <submittedName>
        <fullName evidence="1">Uncharacterized protein</fullName>
    </submittedName>
</protein>
<dbReference type="InterPro" id="IPR044622">
    <property type="entry name" value="PCN"/>
</dbReference>
<sequence>MLFAYSDQVVDIKGSELIHTFVPQRKLDNLKFAPSEPPITKMFTSADGQWLAAINCFGDIYIFNLEIDR</sequence>
<reference evidence="1 2" key="1">
    <citation type="journal article" date="2014" name="Agronomy (Basel)">
        <title>A Draft Genome Sequence for Ensete ventricosum, the Drought-Tolerant Tree Against Hunger.</title>
        <authorList>
            <person name="Harrison J."/>
            <person name="Moore K.A."/>
            <person name="Paszkiewicz K."/>
            <person name="Jones T."/>
            <person name="Grant M."/>
            <person name="Ambacheew D."/>
            <person name="Muzemil S."/>
            <person name="Studholme D.J."/>
        </authorList>
    </citation>
    <scope>NUCLEOTIDE SEQUENCE [LARGE SCALE GENOMIC DNA]</scope>
</reference>
<dbReference type="EMBL" id="AMZH03009945">
    <property type="protein sequence ID" value="RRT55746.1"/>
    <property type="molecule type" value="Genomic_DNA"/>
</dbReference>
<proteinExistence type="predicted"/>
<evidence type="ECO:0000313" key="2">
    <source>
        <dbReference type="Proteomes" id="UP000287651"/>
    </source>
</evidence>
<dbReference type="AlphaFoldDB" id="A0A444DQU9"/>
<organism evidence="1 2">
    <name type="scientific">Ensete ventricosum</name>
    <name type="common">Abyssinian banana</name>
    <name type="synonym">Musa ensete</name>
    <dbReference type="NCBI Taxonomy" id="4639"/>
    <lineage>
        <taxon>Eukaryota</taxon>
        <taxon>Viridiplantae</taxon>
        <taxon>Streptophyta</taxon>
        <taxon>Embryophyta</taxon>
        <taxon>Tracheophyta</taxon>
        <taxon>Spermatophyta</taxon>
        <taxon>Magnoliopsida</taxon>
        <taxon>Liliopsida</taxon>
        <taxon>Zingiberales</taxon>
        <taxon>Musaceae</taxon>
        <taxon>Ensete</taxon>
    </lineage>
</organism>
<comment type="caution">
    <text evidence="1">The sequence shown here is derived from an EMBL/GenBank/DDBJ whole genome shotgun (WGS) entry which is preliminary data.</text>
</comment>
<dbReference type="PANTHER" id="PTHR45086">
    <property type="entry name" value="WD REPEAT-CONTAINING PROTEIN PCN"/>
    <property type="match status" value="1"/>
</dbReference>
<accession>A0A444DQU9</accession>
<evidence type="ECO:0000313" key="1">
    <source>
        <dbReference type="EMBL" id="RRT55746.1"/>
    </source>
</evidence>
<dbReference type="GO" id="GO:0035266">
    <property type="term" value="P:meristem growth"/>
    <property type="evidence" value="ECO:0007669"/>
    <property type="project" value="InterPro"/>
</dbReference>
<dbReference type="PANTHER" id="PTHR45086:SF1">
    <property type="entry name" value="WD REPEAT-CONTAINING PROTEIN PCN"/>
    <property type="match status" value="1"/>
</dbReference>
<name>A0A444DQU9_ENSVE</name>
<gene>
    <name evidence="1" type="ORF">B296_00015650</name>
</gene>
<dbReference type="GO" id="GO:0010073">
    <property type="term" value="P:meristem maintenance"/>
    <property type="evidence" value="ECO:0007669"/>
    <property type="project" value="InterPro"/>
</dbReference>